<dbReference type="GO" id="GO:0016829">
    <property type="term" value="F:lyase activity"/>
    <property type="evidence" value="ECO:0007669"/>
    <property type="project" value="UniProtKB-KW"/>
</dbReference>
<keyword evidence="7" id="KW-0456">Lyase</keyword>
<dbReference type="GO" id="GO:0003697">
    <property type="term" value="F:single-stranded DNA binding"/>
    <property type="evidence" value="ECO:0007669"/>
    <property type="project" value="InterPro"/>
</dbReference>
<evidence type="ECO:0000256" key="3">
    <source>
        <dbReference type="ARBA" id="ARBA00022763"/>
    </source>
</evidence>
<evidence type="ECO:0000313" key="10">
    <source>
        <dbReference type="Proteomes" id="UP000612349"/>
    </source>
</evidence>
<dbReference type="GO" id="GO:0106300">
    <property type="term" value="P:protein-DNA covalent cross-linking repair"/>
    <property type="evidence" value="ECO:0007669"/>
    <property type="project" value="InterPro"/>
</dbReference>
<dbReference type="InterPro" id="IPR003738">
    <property type="entry name" value="SRAP"/>
</dbReference>
<name>A0A916Z0L7_9SPHN</name>
<keyword evidence="4 8" id="KW-0378">Hydrolase</keyword>
<dbReference type="EC" id="3.4.-.-" evidence="8"/>
<dbReference type="SUPFAM" id="SSF143081">
    <property type="entry name" value="BB1717-like"/>
    <property type="match status" value="1"/>
</dbReference>
<evidence type="ECO:0000313" key="9">
    <source>
        <dbReference type="EMBL" id="GGD70192.1"/>
    </source>
</evidence>
<reference evidence="9" key="1">
    <citation type="journal article" date="2014" name="Int. J. Syst. Evol. Microbiol.">
        <title>Complete genome sequence of Corynebacterium casei LMG S-19264T (=DSM 44701T), isolated from a smear-ripened cheese.</title>
        <authorList>
            <consortium name="US DOE Joint Genome Institute (JGI-PGF)"/>
            <person name="Walter F."/>
            <person name="Albersmeier A."/>
            <person name="Kalinowski J."/>
            <person name="Ruckert C."/>
        </authorList>
    </citation>
    <scope>NUCLEOTIDE SEQUENCE</scope>
    <source>
        <strain evidence="9">CGMCC 1.15360</strain>
    </source>
</reference>
<evidence type="ECO:0000256" key="8">
    <source>
        <dbReference type="RuleBase" id="RU364100"/>
    </source>
</evidence>
<dbReference type="Pfam" id="PF02586">
    <property type="entry name" value="SRAP"/>
    <property type="match status" value="1"/>
</dbReference>
<organism evidence="9 10">
    <name type="scientific">Croceicoccus mobilis</name>
    <dbReference type="NCBI Taxonomy" id="1703339"/>
    <lineage>
        <taxon>Bacteria</taxon>
        <taxon>Pseudomonadati</taxon>
        <taxon>Pseudomonadota</taxon>
        <taxon>Alphaproteobacteria</taxon>
        <taxon>Sphingomonadales</taxon>
        <taxon>Erythrobacteraceae</taxon>
        <taxon>Croceicoccus</taxon>
    </lineage>
</organism>
<gene>
    <name evidence="9" type="ORF">GCM10010990_19670</name>
</gene>
<evidence type="ECO:0000256" key="7">
    <source>
        <dbReference type="ARBA" id="ARBA00023239"/>
    </source>
</evidence>
<keyword evidence="6" id="KW-0238">DNA-binding</keyword>
<dbReference type="Gene3D" id="3.90.1680.10">
    <property type="entry name" value="SOS response associated peptidase-like"/>
    <property type="match status" value="1"/>
</dbReference>
<evidence type="ECO:0000256" key="2">
    <source>
        <dbReference type="ARBA" id="ARBA00022670"/>
    </source>
</evidence>
<reference evidence="9" key="2">
    <citation type="submission" date="2020-09" db="EMBL/GenBank/DDBJ databases">
        <authorList>
            <person name="Sun Q."/>
            <person name="Zhou Y."/>
        </authorList>
    </citation>
    <scope>NUCLEOTIDE SEQUENCE</scope>
    <source>
        <strain evidence="9">CGMCC 1.15360</strain>
    </source>
</reference>
<proteinExistence type="inferred from homology"/>
<dbReference type="RefSeq" id="WP_066777851.1">
    <property type="nucleotide sequence ID" value="NZ_BMIP01000003.1"/>
</dbReference>
<dbReference type="EMBL" id="BMIP01000003">
    <property type="protein sequence ID" value="GGD70192.1"/>
    <property type="molecule type" value="Genomic_DNA"/>
</dbReference>
<dbReference type="PANTHER" id="PTHR13604:SF0">
    <property type="entry name" value="ABASIC SITE PROCESSING PROTEIN HMCES"/>
    <property type="match status" value="1"/>
</dbReference>
<keyword evidence="2 8" id="KW-0645">Protease</keyword>
<evidence type="ECO:0000256" key="6">
    <source>
        <dbReference type="ARBA" id="ARBA00023125"/>
    </source>
</evidence>
<keyword evidence="3" id="KW-0227">DNA damage</keyword>
<comment type="similarity">
    <text evidence="1 8">Belongs to the SOS response-associated peptidase family.</text>
</comment>
<dbReference type="GO" id="GO:0006508">
    <property type="term" value="P:proteolysis"/>
    <property type="evidence" value="ECO:0007669"/>
    <property type="project" value="UniProtKB-KW"/>
</dbReference>
<dbReference type="InterPro" id="IPR036590">
    <property type="entry name" value="SRAP-like"/>
</dbReference>
<evidence type="ECO:0000256" key="1">
    <source>
        <dbReference type="ARBA" id="ARBA00008136"/>
    </source>
</evidence>
<accession>A0A916Z0L7</accession>
<keyword evidence="10" id="KW-1185">Reference proteome</keyword>
<keyword evidence="5" id="KW-0190">Covalent protein-DNA linkage</keyword>
<dbReference type="OrthoDB" id="9782620at2"/>
<dbReference type="GO" id="GO:0008233">
    <property type="term" value="F:peptidase activity"/>
    <property type="evidence" value="ECO:0007669"/>
    <property type="project" value="UniProtKB-KW"/>
</dbReference>
<sequence length="199" mass="22096">MCNLYRMTKPADEVARMFGVEALPANAGAEVFPGYPGMVLAQGALRPMTWGFPFATRGKSGQMLKPRPVNNARSDKLSGGFWRPSFISRRCLIPLSAFAEAEGPKGGKTRTWFSLPGQEIFTAAGIWRDSAEWGPVYSMVMTDACVHLAGVHDRMPVLIDPAEREQWSEGTPEEAFVLCRPYAGDMLVERTEQPWNARR</sequence>
<dbReference type="AlphaFoldDB" id="A0A916Z0L7"/>
<dbReference type="PANTHER" id="PTHR13604">
    <property type="entry name" value="DC12-RELATED"/>
    <property type="match status" value="1"/>
</dbReference>
<evidence type="ECO:0000256" key="5">
    <source>
        <dbReference type="ARBA" id="ARBA00023124"/>
    </source>
</evidence>
<protein>
    <recommendedName>
        <fullName evidence="8">Abasic site processing protein</fullName>
        <ecNumber evidence="8">3.4.-.-</ecNumber>
    </recommendedName>
</protein>
<evidence type="ECO:0000256" key="4">
    <source>
        <dbReference type="ARBA" id="ARBA00022801"/>
    </source>
</evidence>
<comment type="caution">
    <text evidence="9">The sequence shown here is derived from an EMBL/GenBank/DDBJ whole genome shotgun (WGS) entry which is preliminary data.</text>
</comment>
<dbReference type="Proteomes" id="UP000612349">
    <property type="component" value="Unassembled WGS sequence"/>
</dbReference>